<keyword evidence="9" id="KW-1185">Reference proteome</keyword>
<reference evidence="8 9" key="1">
    <citation type="journal article" date="2011" name="Science">
        <title>The ecoresponsive genome of Daphnia pulex.</title>
        <authorList>
            <person name="Colbourne J.K."/>
            <person name="Pfrender M.E."/>
            <person name="Gilbert D."/>
            <person name="Thomas W.K."/>
            <person name="Tucker A."/>
            <person name="Oakley T.H."/>
            <person name="Tokishita S."/>
            <person name="Aerts A."/>
            <person name="Arnold G.J."/>
            <person name="Basu M.K."/>
            <person name="Bauer D.J."/>
            <person name="Caceres C.E."/>
            <person name="Carmel L."/>
            <person name="Casola C."/>
            <person name="Choi J.H."/>
            <person name="Detter J.C."/>
            <person name="Dong Q."/>
            <person name="Dusheyko S."/>
            <person name="Eads B.D."/>
            <person name="Frohlich T."/>
            <person name="Geiler-Samerotte K.A."/>
            <person name="Gerlach D."/>
            <person name="Hatcher P."/>
            <person name="Jogdeo S."/>
            <person name="Krijgsveld J."/>
            <person name="Kriventseva E.V."/>
            <person name="Kultz D."/>
            <person name="Laforsch C."/>
            <person name="Lindquist E."/>
            <person name="Lopez J."/>
            <person name="Manak J.R."/>
            <person name="Muller J."/>
            <person name="Pangilinan J."/>
            <person name="Patwardhan R.P."/>
            <person name="Pitluck S."/>
            <person name="Pritham E.J."/>
            <person name="Rechtsteiner A."/>
            <person name="Rho M."/>
            <person name="Rogozin I.B."/>
            <person name="Sakarya O."/>
            <person name="Salamov A."/>
            <person name="Schaack S."/>
            <person name="Shapiro H."/>
            <person name="Shiga Y."/>
            <person name="Skalitzky C."/>
            <person name="Smith Z."/>
            <person name="Souvorov A."/>
            <person name="Sung W."/>
            <person name="Tang Z."/>
            <person name="Tsuchiya D."/>
            <person name="Tu H."/>
            <person name="Vos H."/>
            <person name="Wang M."/>
            <person name="Wolf Y.I."/>
            <person name="Yamagata H."/>
            <person name="Yamada T."/>
            <person name="Ye Y."/>
            <person name="Shaw J.R."/>
            <person name="Andrews J."/>
            <person name="Crease T.J."/>
            <person name="Tang H."/>
            <person name="Lucas S.M."/>
            <person name="Robertson H.M."/>
            <person name="Bork P."/>
            <person name="Koonin E.V."/>
            <person name="Zdobnov E.M."/>
            <person name="Grigoriev I.V."/>
            <person name="Lynch M."/>
            <person name="Boore J.L."/>
        </authorList>
    </citation>
    <scope>NUCLEOTIDE SEQUENCE [LARGE SCALE GENOMIC DNA]</scope>
</reference>
<feature type="compositionally biased region" description="Basic and acidic residues" evidence="5">
    <location>
        <begin position="959"/>
        <end position="976"/>
    </location>
</feature>
<feature type="compositionally biased region" description="Basic and acidic residues" evidence="5">
    <location>
        <begin position="1001"/>
        <end position="1010"/>
    </location>
</feature>
<dbReference type="GO" id="GO:0009649">
    <property type="term" value="P:entrainment of circadian clock"/>
    <property type="evidence" value="ECO:0000318"/>
    <property type="project" value="GO_Central"/>
</dbReference>
<feature type="compositionally biased region" description="Acidic residues" evidence="5">
    <location>
        <begin position="984"/>
        <end position="999"/>
    </location>
</feature>
<evidence type="ECO:0000256" key="2">
    <source>
        <dbReference type="ARBA" id="ARBA00008174"/>
    </source>
</evidence>
<dbReference type="InterPro" id="IPR006906">
    <property type="entry name" value="Timeless_N"/>
</dbReference>
<feature type="non-terminal residue" evidence="8">
    <location>
        <position position="1097"/>
    </location>
</feature>
<dbReference type="FunCoup" id="E9GIT3">
    <property type="interactions" value="562"/>
</dbReference>
<feature type="region of interest" description="Disordered" evidence="5">
    <location>
        <begin position="526"/>
        <end position="550"/>
    </location>
</feature>
<feature type="region of interest" description="Disordered" evidence="5">
    <location>
        <begin position="947"/>
        <end position="1017"/>
    </location>
</feature>
<dbReference type="PANTHER" id="PTHR22940">
    <property type="entry name" value="TIMEOUT/TIMELESS-2"/>
    <property type="match status" value="1"/>
</dbReference>
<dbReference type="GO" id="GO:0043111">
    <property type="term" value="P:replication fork arrest"/>
    <property type="evidence" value="ECO:0000318"/>
    <property type="project" value="GO_Central"/>
</dbReference>
<keyword evidence="4" id="KW-0131">Cell cycle</keyword>
<keyword evidence="3" id="KW-0539">Nucleus</keyword>
<dbReference type="STRING" id="6669.E9GIT3"/>
<name>E9GIT3_DAPPU</name>
<comment type="similarity">
    <text evidence="2">Belongs to the timeless family.</text>
</comment>
<dbReference type="GO" id="GO:0048511">
    <property type="term" value="P:rhythmic process"/>
    <property type="evidence" value="ECO:0007669"/>
    <property type="project" value="UniProtKB-KW"/>
</dbReference>
<sequence length="1097" mass="126831">FMKAELTAAVTSLGYTEGNKYFKDQYCLEALKDLIRYLRRDDDTIGIRRELGQMKLVQTNLIPILCEYHSDEALFDVALRLLVNLTNPTLLLFNEEMPTDKVERNYYLQHVGHLQSYKPVLASDKFWVVLTDKLKLLLVKEPEDRMEDDKLLTERILILIRNILDIPITPEDEKRTDDDASVHDQVLWSMHLSGMEDVIIYLASNENERHFCMHVMEIISLMLREQNPASLAQTAAQRSVAEKQKDTEELVAMVQKESSEREARYKKMTASRSSIFRGTFCVKDVKSITDKDLIVHRTLTDGKPIDFHQNKTGKRKAKNRMPLPSCNVTRKSTLSIRLMLKEFCLQMLNGAYNSLMHIVKDCLVRLKTQDHDETYYLWAVKFFMEFNRNCGKFRVELVSETMSIGLFHYIQNQVQTYSESITVDKKKAALWSRRLNVALCAYQELLMTLNAMDKYGSESIRNSSRVLKSNVFYVPEYREMCLVLLLNYKENQHSLTYLKDLVETNHIFLKLFEQFAKGNRHLVVQNKSKVPQKRKKSKPKKKKSEEEETPPPIFDEIAVEISSALQEKPSLTDDVVPFDAASDLPMDDQRVIAMGKIVKLLKESKSHLAVALLRACREVWPEGEVFGAPEVGPEDELLLLRELYHTELPIDVAGEEPNAESEEEDADNKETEEEEEEMSTVRRSEKELQFEEFIRRFAHKNVVKSYCHLLRSYSTNTTLTNHCVIKILHRIAFDCKMPAMIFQLSIFKTFQKIMDDPRAKTETTELYKFAIYIMRKFAETAQVNPKIFVELLFWKTAREAAEIEVGYGNVQDPCTRFGWSEEEEDELQRLHQEFRDVQEGGDVVDRIMANLINQTRSRRVIIKKMKEMGLIMDAKSLAKTKRSSKIRPSKEWTEHEVEELRRIFPEVRESSDPLGMLIDRLPVRRAKNRVREKILELGLVEDVKELRKKRPGKSAGSKESNRDESDSEDGRAEPREGPAGLGDSESDESEESDEGESDNEPVSKTKELKTQHRPKQYGRKEGLAWLVECLSETLEDREDGEGDEEAIPIVPLTDISNDAMEDHTFLKFIAKLGLAPPASEQEQFWRIPSTLTSADLR</sequence>
<dbReference type="Pfam" id="PF04821">
    <property type="entry name" value="TIMELESS"/>
    <property type="match status" value="1"/>
</dbReference>
<evidence type="ECO:0000256" key="1">
    <source>
        <dbReference type="ARBA" id="ARBA00004123"/>
    </source>
</evidence>
<gene>
    <name evidence="8" type="ORF">DAPPUDRAFT_382</name>
</gene>
<feature type="compositionally biased region" description="Basic residues" evidence="5">
    <location>
        <begin position="530"/>
        <end position="542"/>
    </location>
</feature>
<dbReference type="InParanoid" id="E9GIT3"/>
<feature type="region of interest" description="Disordered" evidence="5">
    <location>
        <begin position="651"/>
        <end position="683"/>
    </location>
</feature>
<protein>
    <submittedName>
        <fullName evidence="8">Putative TIMEOUT/TIM-2 protein</fullName>
    </submittedName>
</protein>
<evidence type="ECO:0000259" key="7">
    <source>
        <dbReference type="Pfam" id="PF05029"/>
    </source>
</evidence>
<organism evidence="8 9">
    <name type="scientific">Daphnia pulex</name>
    <name type="common">Water flea</name>
    <dbReference type="NCBI Taxonomy" id="6669"/>
    <lineage>
        <taxon>Eukaryota</taxon>
        <taxon>Metazoa</taxon>
        <taxon>Ecdysozoa</taxon>
        <taxon>Arthropoda</taxon>
        <taxon>Crustacea</taxon>
        <taxon>Branchiopoda</taxon>
        <taxon>Diplostraca</taxon>
        <taxon>Cladocera</taxon>
        <taxon>Anomopoda</taxon>
        <taxon>Daphniidae</taxon>
        <taxon>Daphnia</taxon>
    </lineage>
</organism>
<dbReference type="OrthoDB" id="310853at2759"/>
<dbReference type="Pfam" id="PF05029">
    <property type="entry name" value="TIMELESS_C"/>
    <property type="match status" value="1"/>
</dbReference>
<dbReference type="InterPro" id="IPR044998">
    <property type="entry name" value="Timeless"/>
</dbReference>
<dbReference type="GO" id="GO:0000076">
    <property type="term" value="P:DNA replication checkpoint signaling"/>
    <property type="evidence" value="ECO:0000318"/>
    <property type="project" value="GO_Central"/>
</dbReference>
<dbReference type="EMBL" id="GL732547">
    <property type="protein sequence ID" value="EFX80319.1"/>
    <property type="molecule type" value="Genomic_DNA"/>
</dbReference>
<feature type="domain" description="Timeless C-terminal" evidence="7">
    <location>
        <begin position="1017"/>
        <end position="1097"/>
    </location>
</feature>
<comment type="subcellular location">
    <subcellularLocation>
        <location evidence="1">Nucleus</location>
    </subcellularLocation>
</comment>
<dbReference type="GO" id="GO:0003677">
    <property type="term" value="F:DNA binding"/>
    <property type="evidence" value="ECO:0000318"/>
    <property type="project" value="GO_Central"/>
</dbReference>
<feature type="compositionally biased region" description="Acidic residues" evidence="5">
    <location>
        <begin position="653"/>
        <end position="678"/>
    </location>
</feature>
<accession>E9GIT3</accession>
<dbReference type="PhylomeDB" id="E9GIT3"/>
<dbReference type="AlphaFoldDB" id="E9GIT3"/>
<dbReference type="eggNOG" id="KOG1974">
    <property type="taxonomic scope" value="Eukaryota"/>
</dbReference>
<evidence type="ECO:0000256" key="4">
    <source>
        <dbReference type="ARBA" id="ARBA00023306"/>
    </source>
</evidence>
<evidence type="ECO:0000256" key="3">
    <source>
        <dbReference type="ARBA" id="ARBA00023242"/>
    </source>
</evidence>
<evidence type="ECO:0000313" key="8">
    <source>
        <dbReference type="EMBL" id="EFX80319.1"/>
    </source>
</evidence>
<evidence type="ECO:0000313" key="9">
    <source>
        <dbReference type="Proteomes" id="UP000000305"/>
    </source>
</evidence>
<proteinExistence type="inferred from homology"/>
<dbReference type="PANTHER" id="PTHR22940:SF4">
    <property type="entry name" value="PROTEIN TIMELESS HOMOLOG"/>
    <property type="match status" value="1"/>
</dbReference>
<dbReference type="Pfam" id="PF26019">
    <property type="entry name" value="HTH_TIMELESS"/>
    <property type="match status" value="1"/>
</dbReference>
<feature type="non-terminal residue" evidence="8">
    <location>
        <position position="1"/>
    </location>
</feature>
<dbReference type="OMA" id="LTRNVAM"/>
<dbReference type="InterPro" id="IPR007725">
    <property type="entry name" value="TIMELESS_C"/>
</dbReference>
<dbReference type="GO" id="GO:0031298">
    <property type="term" value="C:replication fork protection complex"/>
    <property type="evidence" value="ECO:0000318"/>
    <property type="project" value="GO_Central"/>
</dbReference>
<evidence type="ECO:0000256" key="5">
    <source>
        <dbReference type="SAM" id="MobiDB-lite"/>
    </source>
</evidence>
<dbReference type="GO" id="GO:0006281">
    <property type="term" value="P:DNA repair"/>
    <property type="evidence" value="ECO:0000318"/>
    <property type="project" value="GO_Central"/>
</dbReference>
<dbReference type="KEGG" id="dpx:DAPPUDRAFT_382"/>
<feature type="domain" description="Timeless N-terminal" evidence="6">
    <location>
        <begin position="20"/>
        <end position="282"/>
    </location>
</feature>
<dbReference type="HOGENOM" id="CLU_003493_0_0_1"/>
<dbReference type="Proteomes" id="UP000000305">
    <property type="component" value="Unassembled WGS sequence"/>
</dbReference>
<evidence type="ECO:0000259" key="6">
    <source>
        <dbReference type="Pfam" id="PF04821"/>
    </source>
</evidence>